<comment type="caution">
    <text evidence="2">The sequence shown here is derived from an EMBL/GenBank/DDBJ whole genome shotgun (WGS) entry which is preliminary data.</text>
</comment>
<name>L0WC26_9GAMM</name>
<keyword evidence="1" id="KW-1133">Transmembrane helix</keyword>
<dbReference type="STRING" id="1177179.A11A3_07930"/>
<organism evidence="2 3">
    <name type="scientific">Alcanivorax hongdengensis A-11-3</name>
    <dbReference type="NCBI Taxonomy" id="1177179"/>
    <lineage>
        <taxon>Bacteria</taxon>
        <taxon>Pseudomonadati</taxon>
        <taxon>Pseudomonadota</taxon>
        <taxon>Gammaproteobacteria</taxon>
        <taxon>Oceanospirillales</taxon>
        <taxon>Alcanivoracaceae</taxon>
        <taxon>Alcanivorax</taxon>
    </lineage>
</organism>
<reference evidence="2 3" key="1">
    <citation type="journal article" date="2012" name="J. Bacteriol.">
        <title>Genome Sequence of the Alkane-Degrading Bacterium Alcanivorax hongdengensis Type Strain A-11-3.</title>
        <authorList>
            <person name="Lai Q."/>
            <person name="Shao Z."/>
        </authorList>
    </citation>
    <scope>NUCLEOTIDE SEQUENCE [LARGE SCALE GENOMIC DNA]</scope>
    <source>
        <strain evidence="2 3">A-11-3</strain>
    </source>
</reference>
<evidence type="ECO:0000256" key="1">
    <source>
        <dbReference type="SAM" id="Phobius"/>
    </source>
</evidence>
<evidence type="ECO:0000313" key="3">
    <source>
        <dbReference type="Proteomes" id="UP000010164"/>
    </source>
</evidence>
<keyword evidence="1" id="KW-0812">Transmembrane</keyword>
<accession>L0WC26</accession>
<dbReference type="Proteomes" id="UP000010164">
    <property type="component" value="Unassembled WGS sequence"/>
</dbReference>
<feature type="transmembrane region" description="Helical" evidence="1">
    <location>
        <begin position="20"/>
        <end position="39"/>
    </location>
</feature>
<keyword evidence="3" id="KW-1185">Reference proteome</keyword>
<evidence type="ECO:0000313" key="2">
    <source>
        <dbReference type="EMBL" id="EKF74539.1"/>
    </source>
</evidence>
<proteinExistence type="predicted"/>
<sequence>MSTYSEAASWLNNNQGVLTLSIFLATIFLGWASGIFAALRRKPKFVSKIIEGPTFACTFSTGKSKGEFDVHRTAIALYLSVSNVGSSPSSIENVAVGYHWSVKPFSLLWLKYSIGWFWLNHQSVALEDFQAKIGESIKVYPSLFQNVNMGFNKTETYLNMGQSTNGVVYFEQPDSWGGCFPQAKNDNVKVKIKILDTFGRTHTKRFKIPMVSLEYARKYNPSFGKTLSELNGEILPFDQT</sequence>
<dbReference type="OrthoDB" id="8478727at2"/>
<dbReference type="eggNOG" id="ENOG5033UAK">
    <property type="taxonomic scope" value="Bacteria"/>
</dbReference>
<protein>
    <submittedName>
        <fullName evidence="2">Uncharacterized protein</fullName>
    </submittedName>
</protein>
<gene>
    <name evidence="2" type="ORF">A11A3_07930</name>
</gene>
<dbReference type="EMBL" id="AMRJ01000010">
    <property type="protein sequence ID" value="EKF74539.1"/>
    <property type="molecule type" value="Genomic_DNA"/>
</dbReference>
<dbReference type="AlphaFoldDB" id="L0WC26"/>
<keyword evidence="1" id="KW-0472">Membrane</keyword>